<dbReference type="Gene3D" id="1.10.287.70">
    <property type="match status" value="1"/>
</dbReference>
<evidence type="ECO:0000313" key="4">
    <source>
        <dbReference type="Proteomes" id="UP000054560"/>
    </source>
</evidence>
<name>A0A0L0F4Z8_9EUKA</name>
<dbReference type="OrthoDB" id="297496at2759"/>
<feature type="transmembrane region" description="Helical" evidence="1">
    <location>
        <begin position="117"/>
        <end position="139"/>
    </location>
</feature>
<organism evidence="3 4">
    <name type="scientific">Sphaeroforma arctica JP610</name>
    <dbReference type="NCBI Taxonomy" id="667725"/>
    <lineage>
        <taxon>Eukaryota</taxon>
        <taxon>Ichthyosporea</taxon>
        <taxon>Ichthyophonida</taxon>
        <taxon>Sphaeroforma</taxon>
    </lineage>
</organism>
<sequence>MHLYFNIRVYILKYAFTDTQTRACPRLAQDAALQAGNEHLSIPGSLNPDPDQLSATNEISDVNLQYHVSLNPGDSAAAHNSYRDQRRRQKLMEAWHKENNVVLDHRRSGWQKYSRRFGIPLAVVLFIVAYILLGAYFFYLLEPTNDYWDSVYWAVVTLSTVGYV</sequence>
<accession>A0A0L0F4Z8</accession>
<evidence type="ECO:0000259" key="2">
    <source>
        <dbReference type="Pfam" id="PF07885"/>
    </source>
</evidence>
<protein>
    <recommendedName>
        <fullName evidence="2">Potassium channel domain-containing protein</fullName>
    </recommendedName>
</protein>
<dbReference type="GeneID" id="25916173"/>
<feature type="non-terminal residue" evidence="3">
    <location>
        <position position="164"/>
    </location>
</feature>
<keyword evidence="4" id="KW-1185">Reference proteome</keyword>
<dbReference type="SUPFAM" id="SSF81324">
    <property type="entry name" value="Voltage-gated potassium channels"/>
    <property type="match status" value="1"/>
</dbReference>
<dbReference type="Proteomes" id="UP000054560">
    <property type="component" value="Unassembled WGS sequence"/>
</dbReference>
<dbReference type="Pfam" id="PF07885">
    <property type="entry name" value="Ion_trans_2"/>
    <property type="match status" value="1"/>
</dbReference>
<dbReference type="EMBL" id="KQ248126">
    <property type="protein sequence ID" value="KNC71787.1"/>
    <property type="molecule type" value="Genomic_DNA"/>
</dbReference>
<proteinExistence type="predicted"/>
<reference evidence="3 4" key="1">
    <citation type="submission" date="2011-02" db="EMBL/GenBank/DDBJ databases">
        <title>The Genome Sequence of Sphaeroforma arctica JP610.</title>
        <authorList>
            <consortium name="The Broad Institute Genome Sequencing Platform"/>
            <person name="Russ C."/>
            <person name="Cuomo C."/>
            <person name="Young S.K."/>
            <person name="Zeng Q."/>
            <person name="Gargeya S."/>
            <person name="Alvarado L."/>
            <person name="Berlin A."/>
            <person name="Chapman S.B."/>
            <person name="Chen Z."/>
            <person name="Freedman E."/>
            <person name="Gellesch M."/>
            <person name="Goldberg J."/>
            <person name="Griggs A."/>
            <person name="Gujja S."/>
            <person name="Heilman E."/>
            <person name="Heiman D."/>
            <person name="Howarth C."/>
            <person name="Mehta T."/>
            <person name="Neiman D."/>
            <person name="Pearson M."/>
            <person name="Roberts A."/>
            <person name="Saif S."/>
            <person name="Shea T."/>
            <person name="Shenoy N."/>
            <person name="Sisk P."/>
            <person name="Stolte C."/>
            <person name="Sykes S."/>
            <person name="White J."/>
            <person name="Yandava C."/>
            <person name="Burger G."/>
            <person name="Gray M.W."/>
            <person name="Holland P.W.H."/>
            <person name="King N."/>
            <person name="Lang F.B.F."/>
            <person name="Roger A.J."/>
            <person name="Ruiz-Trillo I."/>
            <person name="Haas B."/>
            <person name="Nusbaum C."/>
            <person name="Birren B."/>
        </authorList>
    </citation>
    <scope>NUCLEOTIDE SEQUENCE [LARGE SCALE GENOMIC DNA]</scope>
    <source>
        <strain evidence="3 4">JP610</strain>
    </source>
</reference>
<evidence type="ECO:0000313" key="3">
    <source>
        <dbReference type="EMBL" id="KNC71787.1"/>
    </source>
</evidence>
<keyword evidence="1" id="KW-0812">Transmembrane</keyword>
<evidence type="ECO:0000256" key="1">
    <source>
        <dbReference type="SAM" id="Phobius"/>
    </source>
</evidence>
<keyword evidence="1" id="KW-1133">Transmembrane helix</keyword>
<dbReference type="AlphaFoldDB" id="A0A0L0F4Z8"/>
<keyword evidence="1" id="KW-0472">Membrane</keyword>
<feature type="domain" description="Potassium channel" evidence="2">
    <location>
        <begin position="127"/>
        <end position="163"/>
    </location>
</feature>
<gene>
    <name evidence="3" type="ORF">SARC_15669</name>
</gene>
<dbReference type="InterPro" id="IPR013099">
    <property type="entry name" value="K_chnl_dom"/>
</dbReference>
<dbReference type="RefSeq" id="XP_014145689.1">
    <property type="nucleotide sequence ID" value="XM_014290214.1"/>
</dbReference>